<reference evidence="2 3" key="1">
    <citation type="journal article" date="2005" name="Nucleic Acids Res.">
        <title>Genomic blueprint of Hahella chejuensis, a marine microbe producing an algicidal agent.</title>
        <authorList>
            <person name="Jeong H."/>
            <person name="Yim J.H."/>
            <person name="Lee C."/>
            <person name="Choi S.-H."/>
            <person name="Park Y.K."/>
            <person name="Yoon S.H."/>
            <person name="Hur C.-G."/>
            <person name="Kang H.-Y."/>
            <person name="Kim D."/>
            <person name="Lee H.H."/>
            <person name="Park K.H."/>
            <person name="Park S.-H."/>
            <person name="Park H.-S."/>
            <person name="Lee H.K."/>
            <person name="Oh T.K."/>
            <person name="Kim J.F."/>
        </authorList>
    </citation>
    <scope>NUCLEOTIDE SEQUENCE [LARGE SCALE GENOMIC DNA]</scope>
    <source>
        <strain evidence="2 3">KCTC 2396</strain>
    </source>
</reference>
<dbReference type="EMBL" id="CP000155">
    <property type="protein sequence ID" value="ABC31301.1"/>
    <property type="molecule type" value="Genomic_DNA"/>
</dbReference>
<feature type="domain" description="DUF2846" evidence="1">
    <location>
        <begin position="56"/>
        <end position="149"/>
    </location>
</feature>
<dbReference type="PROSITE" id="PS51257">
    <property type="entry name" value="PROKAR_LIPOPROTEIN"/>
    <property type="match status" value="1"/>
</dbReference>
<dbReference type="InterPro" id="IPR022548">
    <property type="entry name" value="DUF2846"/>
</dbReference>
<keyword evidence="3" id="KW-1185">Reference proteome</keyword>
<sequence>MQRYSCFKTFVLLLLTTVGMSGCKIYQSMGKSVGAFVHPVSGPKFVHIPDSEWDSASSALIYFYRPHSDWASEEIESPSVYVDDSQYFNFRDNSYTWLQVAPGERRITMRRPLLGFEGIGGFTLSDMTDQILSVDAGKIYYLRYSEVSKPDPNPEIETDSPWAEGDLQLVAAEFAYNEIVETRFLNSDLLAPNHAATSIVKENIEYSFEREQEEIEVAREEEIERLKEQGYYRPDKWWCMYMCGGGPTKRLKTDRMQHELDKRKEVYEAQLAESESSSWWWPF</sequence>
<dbReference type="AlphaFoldDB" id="Q2SDH3"/>
<organism evidence="2 3">
    <name type="scientific">Hahella chejuensis (strain KCTC 2396)</name>
    <dbReference type="NCBI Taxonomy" id="349521"/>
    <lineage>
        <taxon>Bacteria</taxon>
        <taxon>Pseudomonadati</taxon>
        <taxon>Pseudomonadota</taxon>
        <taxon>Gammaproteobacteria</taxon>
        <taxon>Oceanospirillales</taxon>
        <taxon>Hahellaceae</taxon>
        <taxon>Hahella</taxon>
    </lineage>
</organism>
<dbReference type="RefSeq" id="WP_011398366.1">
    <property type="nucleotide sequence ID" value="NC_007645.1"/>
</dbReference>
<proteinExistence type="predicted"/>
<dbReference type="KEGG" id="hch:HCH_04600"/>
<name>Q2SDH3_HAHCH</name>
<dbReference type="eggNOG" id="ENOG5032Z6X">
    <property type="taxonomic scope" value="Bacteria"/>
</dbReference>
<dbReference type="Proteomes" id="UP000000238">
    <property type="component" value="Chromosome"/>
</dbReference>
<gene>
    <name evidence="2" type="ordered locus">HCH_04600</name>
</gene>
<evidence type="ECO:0000259" key="1">
    <source>
        <dbReference type="Pfam" id="PF11008"/>
    </source>
</evidence>
<dbReference type="OrthoDB" id="6355011at2"/>
<accession>Q2SDH3</accession>
<dbReference type="Pfam" id="PF11008">
    <property type="entry name" value="DUF2846"/>
    <property type="match status" value="1"/>
</dbReference>
<evidence type="ECO:0000313" key="3">
    <source>
        <dbReference type="Proteomes" id="UP000000238"/>
    </source>
</evidence>
<protein>
    <recommendedName>
        <fullName evidence="1">DUF2846 domain-containing protein</fullName>
    </recommendedName>
</protein>
<evidence type="ECO:0000313" key="2">
    <source>
        <dbReference type="EMBL" id="ABC31301.1"/>
    </source>
</evidence>
<dbReference type="HOGENOM" id="CLU_975931_0_0_6"/>